<dbReference type="PANTHER" id="PTHR45964">
    <property type="entry name" value="WSCD FAMILY MEMBER CG9164"/>
    <property type="match status" value="1"/>
</dbReference>
<dbReference type="Proteomes" id="UP001292094">
    <property type="component" value="Unassembled WGS sequence"/>
</dbReference>
<dbReference type="InterPro" id="IPR000863">
    <property type="entry name" value="Sulfotransferase_dom"/>
</dbReference>
<protein>
    <recommendedName>
        <fullName evidence="2">Sulfotransferase domain-containing protein</fullName>
    </recommendedName>
</protein>
<evidence type="ECO:0000313" key="3">
    <source>
        <dbReference type="EMBL" id="KAK4316886.1"/>
    </source>
</evidence>
<accession>A0AAE1PZH8</accession>
<dbReference type="InterPro" id="IPR051589">
    <property type="entry name" value="Sialate-O-sulfotransferase"/>
</dbReference>
<evidence type="ECO:0000256" key="1">
    <source>
        <dbReference type="ARBA" id="ARBA00010236"/>
    </source>
</evidence>
<dbReference type="GO" id="GO:0008146">
    <property type="term" value="F:sulfotransferase activity"/>
    <property type="evidence" value="ECO:0007669"/>
    <property type="project" value="InterPro"/>
</dbReference>
<sequence>MDYQYRDVFRTNIAREGYRSVAEGKEEFRHDEEQVNHGEEEEEIKRVVVVGNGFKGPWKNESSAYRRLQQMDKGPSHCWWKDDPQCNRLDVRFGQDLTPTLLQSYPRSGNTWVRYLLEGATGIFTSSVYKDFTLIRAGYLGERSKIWYRNTIVTKIHFVKHLQKFADVPAIIIIRNPARVLVSLWSYVNIKNRKRKHVAVMNPEFFNTSAFHAFVGPGLKKWLWTTRVSLTNKKRRLLVLYFEDIRANPTQEVRKMLQFLKVWPDEKRLACLERNIEGKVKSVHKTIYPFTHEEQNDIDRAVAEINKLLTDRGLPSLPDYHK</sequence>
<dbReference type="SUPFAM" id="SSF52540">
    <property type="entry name" value="P-loop containing nucleoside triphosphate hydrolases"/>
    <property type="match status" value="1"/>
</dbReference>
<comment type="caution">
    <text evidence="3">The sequence shown here is derived from an EMBL/GenBank/DDBJ whole genome shotgun (WGS) entry which is preliminary data.</text>
</comment>
<feature type="domain" description="Sulfotransferase" evidence="2">
    <location>
        <begin position="100"/>
        <end position="269"/>
    </location>
</feature>
<proteinExistence type="inferred from homology"/>
<dbReference type="EMBL" id="JAWZYT010000975">
    <property type="protein sequence ID" value="KAK4316886.1"/>
    <property type="molecule type" value="Genomic_DNA"/>
</dbReference>
<dbReference type="Pfam" id="PF00685">
    <property type="entry name" value="Sulfotransfer_1"/>
    <property type="match status" value="1"/>
</dbReference>
<name>A0AAE1PZH8_9EUCA</name>
<reference evidence="3" key="1">
    <citation type="submission" date="2023-11" db="EMBL/GenBank/DDBJ databases">
        <title>Genome assemblies of two species of porcelain crab, Petrolisthes cinctipes and Petrolisthes manimaculis (Anomura: Porcellanidae).</title>
        <authorList>
            <person name="Angst P."/>
        </authorList>
    </citation>
    <scope>NUCLEOTIDE SEQUENCE</scope>
    <source>
        <strain evidence="3">PB745_02</strain>
        <tissue evidence="3">Gill</tissue>
    </source>
</reference>
<keyword evidence="4" id="KW-1185">Reference proteome</keyword>
<evidence type="ECO:0000259" key="2">
    <source>
        <dbReference type="Pfam" id="PF00685"/>
    </source>
</evidence>
<evidence type="ECO:0000313" key="4">
    <source>
        <dbReference type="Proteomes" id="UP001292094"/>
    </source>
</evidence>
<comment type="similarity">
    <text evidence="1">Belongs to the WSCD family.</text>
</comment>
<organism evidence="3 4">
    <name type="scientific">Petrolisthes manimaculis</name>
    <dbReference type="NCBI Taxonomy" id="1843537"/>
    <lineage>
        <taxon>Eukaryota</taxon>
        <taxon>Metazoa</taxon>
        <taxon>Ecdysozoa</taxon>
        <taxon>Arthropoda</taxon>
        <taxon>Crustacea</taxon>
        <taxon>Multicrustacea</taxon>
        <taxon>Malacostraca</taxon>
        <taxon>Eumalacostraca</taxon>
        <taxon>Eucarida</taxon>
        <taxon>Decapoda</taxon>
        <taxon>Pleocyemata</taxon>
        <taxon>Anomura</taxon>
        <taxon>Galatheoidea</taxon>
        <taxon>Porcellanidae</taxon>
        <taxon>Petrolisthes</taxon>
    </lineage>
</organism>
<gene>
    <name evidence="3" type="ORF">Pmani_011993</name>
</gene>
<dbReference type="Gene3D" id="3.40.50.300">
    <property type="entry name" value="P-loop containing nucleotide triphosphate hydrolases"/>
    <property type="match status" value="1"/>
</dbReference>
<dbReference type="AlphaFoldDB" id="A0AAE1PZH8"/>
<dbReference type="PANTHER" id="PTHR45964:SF5">
    <property type="entry name" value="WSCD FAMILY MEMBER CG9164"/>
    <property type="match status" value="1"/>
</dbReference>
<dbReference type="InterPro" id="IPR027417">
    <property type="entry name" value="P-loop_NTPase"/>
</dbReference>